<dbReference type="EMBL" id="CAUYUJ010010357">
    <property type="protein sequence ID" value="CAK0829173.1"/>
    <property type="molecule type" value="Genomic_DNA"/>
</dbReference>
<feature type="compositionally biased region" description="Low complexity" evidence="1">
    <location>
        <begin position="9"/>
        <end position="29"/>
    </location>
</feature>
<evidence type="ECO:0000313" key="2">
    <source>
        <dbReference type="EMBL" id="CAK0829173.1"/>
    </source>
</evidence>
<name>A0ABN9SB37_9DINO</name>
<comment type="caution">
    <text evidence="2">The sequence shown here is derived from an EMBL/GenBank/DDBJ whole genome shotgun (WGS) entry which is preliminary data.</text>
</comment>
<evidence type="ECO:0000256" key="1">
    <source>
        <dbReference type="SAM" id="MobiDB-lite"/>
    </source>
</evidence>
<feature type="region of interest" description="Disordered" evidence="1">
    <location>
        <begin position="1"/>
        <end position="47"/>
    </location>
</feature>
<sequence length="135" mass="13287">MSGGVAVPQTSDQSTSRSQSSLSSTWSCSPGHRSLRGDVPTGMAAGSAVADDDAAGLIQARAQASAPGGGGPDELAAGQEGKVPEDAGGCTCQVAGGPGREAKLNSNLSISDRSGSNRDREASLFYLPGALAQGP</sequence>
<dbReference type="Proteomes" id="UP001189429">
    <property type="component" value="Unassembled WGS sequence"/>
</dbReference>
<gene>
    <name evidence="2" type="ORF">PCOR1329_LOCUS28197</name>
</gene>
<accession>A0ABN9SB37</accession>
<proteinExistence type="predicted"/>
<feature type="region of interest" description="Disordered" evidence="1">
    <location>
        <begin position="59"/>
        <end position="84"/>
    </location>
</feature>
<protein>
    <submittedName>
        <fullName evidence="2">Uncharacterized protein</fullName>
    </submittedName>
</protein>
<keyword evidence="3" id="KW-1185">Reference proteome</keyword>
<evidence type="ECO:0000313" key="3">
    <source>
        <dbReference type="Proteomes" id="UP001189429"/>
    </source>
</evidence>
<organism evidence="2 3">
    <name type="scientific">Prorocentrum cordatum</name>
    <dbReference type="NCBI Taxonomy" id="2364126"/>
    <lineage>
        <taxon>Eukaryota</taxon>
        <taxon>Sar</taxon>
        <taxon>Alveolata</taxon>
        <taxon>Dinophyceae</taxon>
        <taxon>Prorocentrales</taxon>
        <taxon>Prorocentraceae</taxon>
        <taxon>Prorocentrum</taxon>
    </lineage>
</organism>
<feature type="region of interest" description="Disordered" evidence="1">
    <location>
        <begin position="101"/>
        <end position="121"/>
    </location>
</feature>
<feature type="compositionally biased region" description="Polar residues" evidence="1">
    <location>
        <begin position="104"/>
        <end position="114"/>
    </location>
</feature>
<reference evidence="2" key="1">
    <citation type="submission" date="2023-10" db="EMBL/GenBank/DDBJ databases">
        <authorList>
            <person name="Chen Y."/>
            <person name="Shah S."/>
            <person name="Dougan E. K."/>
            <person name="Thang M."/>
            <person name="Chan C."/>
        </authorList>
    </citation>
    <scope>NUCLEOTIDE SEQUENCE [LARGE SCALE GENOMIC DNA]</scope>
</reference>